<dbReference type="PANTHER" id="PTHR46494">
    <property type="entry name" value="CORA FAMILY METAL ION TRANSPORTER (EUROFUNG)"/>
    <property type="match status" value="1"/>
</dbReference>
<evidence type="ECO:0000313" key="6">
    <source>
        <dbReference type="EMBL" id="KIZ01807.1"/>
    </source>
</evidence>
<dbReference type="Pfam" id="PF01544">
    <property type="entry name" value="CorA"/>
    <property type="match status" value="1"/>
</dbReference>
<keyword evidence="4 5" id="KW-0472">Membrane</keyword>
<comment type="subcellular location">
    <subcellularLocation>
        <location evidence="1">Cell membrane</location>
        <topology evidence="1">Multi-pass membrane protein</topology>
    </subcellularLocation>
</comment>
<dbReference type="GO" id="GO:0005886">
    <property type="term" value="C:plasma membrane"/>
    <property type="evidence" value="ECO:0007669"/>
    <property type="project" value="UniProtKB-SubCell"/>
</dbReference>
<dbReference type="Proteomes" id="UP000054498">
    <property type="component" value="Unassembled WGS sequence"/>
</dbReference>
<dbReference type="OrthoDB" id="165352at2759"/>
<dbReference type="KEGG" id="mng:MNEG_6152"/>
<evidence type="ECO:0000313" key="7">
    <source>
        <dbReference type="Proteomes" id="UP000054498"/>
    </source>
</evidence>
<dbReference type="AlphaFoldDB" id="A0A0D2MMM6"/>
<keyword evidence="3 5" id="KW-1133">Transmembrane helix</keyword>
<dbReference type="InterPro" id="IPR002523">
    <property type="entry name" value="MgTranspt_CorA/ZnTranspt_ZntB"/>
</dbReference>
<evidence type="ECO:0000256" key="4">
    <source>
        <dbReference type="ARBA" id="ARBA00023136"/>
    </source>
</evidence>
<dbReference type="GeneID" id="25739028"/>
<dbReference type="InterPro" id="IPR045863">
    <property type="entry name" value="CorA_TM1_TM2"/>
</dbReference>
<evidence type="ECO:0000256" key="3">
    <source>
        <dbReference type="ARBA" id="ARBA00022989"/>
    </source>
</evidence>
<dbReference type="RefSeq" id="XP_013900826.1">
    <property type="nucleotide sequence ID" value="XM_014045372.1"/>
</dbReference>
<feature type="transmembrane region" description="Helical" evidence="5">
    <location>
        <begin position="61"/>
        <end position="81"/>
    </location>
</feature>
<accession>A0A0D2MMM6</accession>
<dbReference type="GO" id="GO:0015087">
    <property type="term" value="F:cobalt ion transmembrane transporter activity"/>
    <property type="evidence" value="ECO:0007669"/>
    <property type="project" value="TreeGrafter"/>
</dbReference>
<keyword evidence="7" id="KW-1185">Reference proteome</keyword>
<evidence type="ECO:0000256" key="1">
    <source>
        <dbReference type="ARBA" id="ARBA00004651"/>
    </source>
</evidence>
<keyword evidence="2 5" id="KW-0812">Transmembrane</keyword>
<dbReference type="GO" id="GO:0050897">
    <property type="term" value="F:cobalt ion binding"/>
    <property type="evidence" value="ECO:0007669"/>
    <property type="project" value="TreeGrafter"/>
</dbReference>
<organism evidence="6 7">
    <name type="scientific">Monoraphidium neglectum</name>
    <dbReference type="NCBI Taxonomy" id="145388"/>
    <lineage>
        <taxon>Eukaryota</taxon>
        <taxon>Viridiplantae</taxon>
        <taxon>Chlorophyta</taxon>
        <taxon>core chlorophytes</taxon>
        <taxon>Chlorophyceae</taxon>
        <taxon>CS clade</taxon>
        <taxon>Sphaeropleales</taxon>
        <taxon>Selenastraceae</taxon>
        <taxon>Monoraphidium</taxon>
    </lineage>
</organism>
<proteinExistence type="predicted"/>
<name>A0A0D2MMM6_9CHLO</name>
<dbReference type="SUPFAM" id="SSF144083">
    <property type="entry name" value="Magnesium transport protein CorA, transmembrane region"/>
    <property type="match status" value="1"/>
</dbReference>
<sequence>MRAQAKELIELIFNSISHQTNSSMAMLSIINTVFLPLTFLAGVFGTNFESVTAYKWPQGFWWFWGLCAIVTGAFMVLLRCWGMFRR</sequence>
<evidence type="ECO:0000256" key="5">
    <source>
        <dbReference type="SAM" id="Phobius"/>
    </source>
</evidence>
<reference evidence="6 7" key="1">
    <citation type="journal article" date="2013" name="BMC Genomics">
        <title>Reconstruction of the lipid metabolism for the microalga Monoraphidium neglectum from its genome sequence reveals characteristics suitable for biofuel production.</title>
        <authorList>
            <person name="Bogen C."/>
            <person name="Al-Dilaimi A."/>
            <person name="Albersmeier A."/>
            <person name="Wichmann J."/>
            <person name="Grundmann M."/>
            <person name="Rupp O."/>
            <person name="Lauersen K.J."/>
            <person name="Blifernez-Klassen O."/>
            <person name="Kalinowski J."/>
            <person name="Goesmann A."/>
            <person name="Mussgnug J.H."/>
            <person name="Kruse O."/>
        </authorList>
    </citation>
    <scope>NUCLEOTIDE SEQUENCE [LARGE SCALE GENOMIC DNA]</scope>
    <source>
        <strain evidence="6 7">SAG 48.87</strain>
    </source>
</reference>
<dbReference type="STRING" id="145388.A0A0D2MMM6"/>
<protein>
    <submittedName>
        <fullName evidence="6">Magnesium and cobalt transport protein</fullName>
    </submittedName>
</protein>
<dbReference type="GO" id="GO:0015095">
    <property type="term" value="F:magnesium ion transmembrane transporter activity"/>
    <property type="evidence" value="ECO:0007669"/>
    <property type="project" value="TreeGrafter"/>
</dbReference>
<dbReference type="Gene3D" id="1.20.58.340">
    <property type="entry name" value="Magnesium transport protein CorA, transmembrane region"/>
    <property type="match status" value="1"/>
</dbReference>
<evidence type="ECO:0000256" key="2">
    <source>
        <dbReference type="ARBA" id="ARBA00022692"/>
    </source>
</evidence>
<dbReference type="PANTHER" id="PTHR46494:SF1">
    <property type="entry name" value="CORA FAMILY METAL ION TRANSPORTER (EUROFUNG)"/>
    <property type="match status" value="1"/>
</dbReference>
<dbReference type="GO" id="GO:0000287">
    <property type="term" value="F:magnesium ion binding"/>
    <property type="evidence" value="ECO:0007669"/>
    <property type="project" value="TreeGrafter"/>
</dbReference>
<dbReference type="EMBL" id="KK101194">
    <property type="protein sequence ID" value="KIZ01807.1"/>
    <property type="molecule type" value="Genomic_DNA"/>
</dbReference>
<feature type="transmembrane region" description="Helical" evidence="5">
    <location>
        <begin position="21"/>
        <end position="41"/>
    </location>
</feature>
<gene>
    <name evidence="6" type="ORF">MNEG_6152</name>
</gene>